<dbReference type="InterPro" id="IPR027443">
    <property type="entry name" value="IPNS-like_sf"/>
</dbReference>
<dbReference type="Proteomes" id="UP000604825">
    <property type="component" value="Unassembled WGS sequence"/>
</dbReference>
<evidence type="ECO:0000256" key="8">
    <source>
        <dbReference type="ARBA" id="ARBA00023002"/>
    </source>
</evidence>
<keyword evidence="6 12" id="KW-0479">Metal-binding</keyword>
<name>A0A811R4T9_9POAL</name>
<dbReference type="InterPro" id="IPR026992">
    <property type="entry name" value="DIOX_N"/>
</dbReference>
<dbReference type="OrthoDB" id="288590at2759"/>
<dbReference type="Gene3D" id="2.60.120.330">
    <property type="entry name" value="B-lactam Antibiotic, Isopenicillin N Synthase, Chain"/>
    <property type="match status" value="1"/>
</dbReference>
<keyword evidence="5" id="KW-0963">Cytoplasm</keyword>
<comment type="subcellular location">
    <subcellularLocation>
        <location evidence="3">Cytoplasm</location>
    </subcellularLocation>
    <subcellularLocation>
        <location evidence="2">Nucleus</location>
    </subcellularLocation>
</comment>
<dbReference type="GO" id="GO:0051213">
    <property type="term" value="F:dioxygenase activity"/>
    <property type="evidence" value="ECO:0007669"/>
    <property type="project" value="UniProtKB-KW"/>
</dbReference>
<evidence type="ECO:0000259" key="14">
    <source>
        <dbReference type="PROSITE" id="PS51471"/>
    </source>
</evidence>
<comment type="caution">
    <text evidence="15">The sequence shown here is derived from an EMBL/GenBank/DDBJ whole genome shotgun (WGS) entry which is preliminary data.</text>
</comment>
<dbReference type="EMBL" id="CAJGYO010000013">
    <property type="protein sequence ID" value="CAD6265084.1"/>
    <property type="molecule type" value="Genomic_DNA"/>
</dbReference>
<evidence type="ECO:0000256" key="2">
    <source>
        <dbReference type="ARBA" id="ARBA00004123"/>
    </source>
</evidence>
<evidence type="ECO:0000256" key="1">
    <source>
        <dbReference type="ARBA" id="ARBA00001961"/>
    </source>
</evidence>
<feature type="domain" description="Fe2OG dioxygenase" evidence="14">
    <location>
        <begin position="275"/>
        <end position="374"/>
    </location>
</feature>
<dbReference type="PRINTS" id="PR00682">
    <property type="entry name" value="IPNSYNTHASE"/>
</dbReference>
<dbReference type="PANTHER" id="PTHR47991">
    <property type="entry name" value="OXOGLUTARATE/IRON-DEPENDENT DIOXYGENASE"/>
    <property type="match status" value="1"/>
</dbReference>
<evidence type="ECO:0000256" key="10">
    <source>
        <dbReference type="ARBA" id="ARBA00023242"/>
    </source>
</evidence>
<dbReference type="GO" id="GO:0005634">
    <property type="term" value="C:nucleus"/>
    <property type="evidence" value="ECO:0007669"/>
    <property type="project" value="UniProtKB-SubCell"/>
</dbReference>
<dbReference type="GO" id="GO:0046872">
    <property type="term" value="F:metal ion binding"/>
    <property type="evidence" value="ECO:0007669"/>
    <property type="project" value="UniProtKB-KW"/>
</dbReference>
<comment type="cofactor">
    <cofactor evidence="1">
        <name>L-ascorbate</name>
        <dbReference type="ChEBI" id="CHEBI:38290"/>
    </cofactor>
</comment>
<comment type="similarity">
    <text evidence="4 12">Belongs to the iron/ascorbate-dependent oxidoreductase family.</text>
</comment>
<evidence type="ECO:0000256" key="7">
    <source>
        <dbReference type="ARBA" id="ARBA00022964"/>
    </source>
</evidence>
<sequence length="434" mass="46307">MAIVDLANAQLQQAAAAAKKDDGGHEVEEAAGDTNTTGMSCKRSEQLESSSDYGACLMKGVRHLSDSGITRLPDRYVLPASDRPGANVLAASSTAAEGAAGVGGGGGGGSRVKLPVVDLAGLRDPSQRAAVLATLDAACSEYGFFQVVNHGFGSDVSGGMLDMARRFFELPLAERARHMSADVRAPVRYGTSFNQAKDAVLYWRDFLKLVCQPLREVAPYWPQQPADLRDVATRYATASHALFMEIMAAALEALGIPQQTATGGGGVLGELAAASSHMTTVNCYPACPQPDLTLGMPPHSDYGLFTFVLQDHVEGLQVMHDGRWLTVDPVPGSFVVNVGDHLEIYSNGRYKSVLHRVRVNSTRPRISVASFHSLPAERVIGPAPELVDEQAGNPRRYMDTDFATFLAYLASADGKNKTFLQSRKLRTPAAAACL</sequence>
<keyword evidence="7" id="KW-0223">Dioxygenase</keyword>
<accession>A0A811R4T9</accession>
<dbReference type="InterPro" id="IPR005123">
    <property type="entry name" value="Oxoglu/Fe-dep_dioxygenase_dom"/>
</dbReference>
<reference evidence="15" key="1">
    <citation type="submission" date="2020-10" db="EMBL/GenBank/DDBJ databases">
        <authorList>
            <person name="Han B."/>
            <person name="Lu T."/>
            <person name="Zhao Q."/>
            <person name="Huang X."/>
            <person name="Zhao Y."/>
        </authorList>
    </citation>
    <scope>NUCLEOTIDE SEQUENCE</scope>
</reference>
<keyword evidence="10" id="KW-0539">Nucleus</keyword>
<evidence type="ECO:0000313" key="16">
    <source>
        <dbReference type="Proteomes" id="UP000604825"/>
    </source>
</evidence>
<keyword evidence="9 12" id="KW-0408">Iron</keyword>
<evidence type="ECO:0000256" key="12">
    <source>
        <dbReference type="RuleBase" id="RU003682"/>
    </source>
</evidence>
<protein>
    <recommendedName>
        <fullName evidence="14">Fe2OG dioxygenase domain-containing protein</fullName>
    </recommendedName>
</protein>
<dbReference type="Pfam" id="PF03171">
    <property type="entry name" value="2OG-FeII_Oxy"/>
    <property type="match status" value="1"/>
</dbReference>
<dbReference type="AlphaFoldDB" id="A0A811R4T9"/>
<dbReference type="InterPro" id="IPR044861">
    <property type="entry name" value="IPNS-like_FE2OG_OXY"/>
</dbReference>
<evidence type="ECO:0000256" key="4">
    <source>
        <dbReference type="ARBA" id="ARBA00008056"/>
    </source>
</evidence>
<proteinExistence type="inferred from homology"/>
<comment type="function">
    <text evidence="11">Involved in the regulation of shoot development and salicylic acid (SA) homeostasis.</text>
</comment>
<dbReference type="Pfam" id="PF14226">
    <property type="entry name" value="DIOX_N"/>
    <property type="match status" value="1"/>
</dbReference>
<dbReference type="InterPro" id="IPR050295">
    <property type="entry name" value="Plant_2OG-oxidoreductases"/>
</dbReference>
<dbReference type="PROSITE" id="PS51471">
    <property type="entry name" value="FE2OG_OXY"/>
    <property type="match status" value="1"/>
</dbReference>
<evidence type="ECO:0000256" key="11">
    <source>
        <dbReference type="ARBA" id="ARBA00059922"/>
    </source>
</evidence>
<feature type="region of interest" description="Disordered" evidence="13">
    <location>
        <begin position="17"/>
        <end position="44"/>
    </location>
</feature>
<evidence type="ECO:0000256" key="6">
    <source>
        <dbReference type="ARBA" id="ARBA00022723"/>
    </source>
</evidence>
<dbReference type="GO" id="GO:0005737">
    <property type="term" value="C:cytoplasm"/>
    <property type="evidence" value="ECO:0007669"/>
    <property type="project" value="UniProtKB-SubCell"/>
</dbReference>
<dbReference type="FunFam" id="2.60.120.330:FF:000015">
    <property type="entry name" value="Protein DMR6-LIKE OXYGENASE 1"/>
    <property type="match status" value="1"/>
</dbReference>
<gene>
    <name evidence="15" type="ORF">NCGR_LOCUS48389</name>
</gene>
<evidence type="ECO:0000256" key="13">
    <source>
        <dbReference type="SAM" id="MobiDB-lite"/>
    </source>
</evidence>
<keyword evidence="16" id="KW-1185">Reference proteome</keyword>
<keyword evidence="8 12" id="KW-0560">Oxidoreductase</keyword>
<feature type="compositionally biased region" description="Basic and acidic residues" evidence="13">
    <location>
        <begin position="18"/>
        <end position="28"/>
    </location>
</feature>
<evidence type="ECO:0000256" key="9">
    <source>
        <dbReference type="ARBA" id="ARBA00023004"/>
    </source>
</evidence>
<organism evidence="15 16">
    <name type="scientific">Miscanthus lutarioriparius</name>
    <dbReference type="NCBI Taxonomy" id="422564"/>
    <lineage>
        <taxon>Eukaryota</taxon>
        <taxon>Viridiplantae</taxon>
        <taxon>Streptophyta</taxon>
        <taxon>Embryophyta</taxon>
        <taxon>Tracheophyta</taxon>
        <taxon>Spermatophyta</taxon>
        <taxon>Magnoliopsida</taxon>
        <taxon>Liliopsida</taxon>
        <taxon>Poales</taxon>
        <taxon>Poaceae</taxon>
        <taxon>PACMAD clade</taxon>
        <taxon>Panicoideae</taxon>
        <taxon>Andropogonodae</taxon>
        <taxon>Andropogoneae</taxon>
        <taxon>Saccharinae</taxon>
        <taxon>Miscanthus</taxon>
    </lineage>
</organism>
<evidence type="ECO:0000313" key="15">
    <source>
        <dbReference type="EMBL" id="CAD6265084.1"/>
    </source>
</evidence>
<evidence type="ECO:0000256" key="3">
    <source>
        <dbReference type="ARBA" id="ARBA00004496"/>
    </source>
</evidence>
<dbReference type="SUPFAM" id="SSF51197">
    <property type="entry name" value="Clavaminate synthase-like"/>
    <property type="match status" value="1"/>
</dbReference>
<evidence type="ECO:0000256" key="5">
    <source>
        <dbReference type="ARBA" id="ARBA00022490"/>
    </source>
</evidence>